<dbReference type="OrthoDB" id="9783680at2"/>
<comment type="catalytic activity">
    <reaction evidence="1">
        <text>a 4-O-methyl-thymidine in DNA + L-cysteinyl-[protein] = a thymidine in DNA + S-methyl-L-cysteinyl-[protein]</text>
        <dbReference type="Rhea" id="RHEA:53428"/>
        <dbReference type="Rhea" id="RHEA-COMP:10131"/>
        <dbReference type="Rhea" id="RHEA-COMP:10132"/>
        <dbReference type="Rhea" id="RHEA-COMP:13555"/>
        <dbReference type="Rhea" id="RHEA-COMP:13556"/>
        <dbReference type="ChEBI" id="CHEBI:29950"/>
        <dbReference type="ChEBI" id="CHEBI:82612"/>
        <dbReference type="ChEBI" id="CHEBI:137386"/>
        <dbReference type="ChEBI" id="CHEBI:137387"/>
        <dbReference type="EC" id="2.1.1.63"/>
    </reaction>
</comment>
<evidence type="ECO:0000256" key="5">
    <source>
        <dbReference type="ARBA" id="ARBA00022679"/>
    </source>
</evidence>
<dbReference type="EMBL" id="AGEJ01000021">
    <property type="protein sequence ID" value="EMD16346.1"/>
    <property type="molecule type" value="Genomic_DNA"/>
</dbReference>
<keyword evidence="7" id="KW-0234">DNA repair</keyword>
<comment type="similarity">
    <text evidence="2">Belongs to the MGMT family.</text>
</comment>
<keyword evidence="6" id="KW-0227">DNA damage</keyword>
<comment type="catalytic activity">
    <reaction evidence="8">
        <text>a 6-O-methyl-2'-deoxyguanosine in DNA + L-cysteinyl-[protein] = S-methyl-L-cysteinyl-[protein] + a 2'-deoxyguanosine in DNA</text>
        <dbReference type="Rhea" id="RHEA:24000"/>
        <dbReference type="Rhea" id="RHEA-COMP:10131"/>
        <dbReference type="Rhea" id="RHEA-COMP:10132"/>
        <dbReference type="Rhea" id="RHEA-COMP:11367"/>
        <dbReference type="Rhea" id="RHEA-COMP:11368"/>
        <dbReference type="ChEBI" id="CHEBI:29950"/>
        <dbReference type="ChEBI" id="CHEBI:82612"/>
        <dbReference type="ChEBI" id="CHEBI:85445"/>
        <dbReference type="ChEBI" id="CHEBI:85448"/>
        <dbReference type="EC" id="2.1.1.63"/>
    </reaction>
</comment>
<dbReference type="SUPFAM" id="SSF46767">
    <property type="entry name" value="Methylated DNA-protein cysteine methyltransferase, C-terminal domain"/>
    <property type="match status" value="1"/>
</dbReference>
<evidence type="ECO:0000256" key="3">
    <source>
        <dbReference type="ARBA" id="ARBA00011918"/>
    </source>
</evidence>
<dbReference type="GO" id="GO:0006281">
    <property type="term" value="P:DNA repair"/>
    <property type="evidence" value="ECO:0007669"/>
    <property type="project" value="UniProtKB-KW"/>
</dbReference>
<dbReference type="RefSeq" id="WP_004803223.1">
    <property type="nucleotide sequence ID" value="NZ_AUGJ01000001.1"/>
</dbReference>
<dbReference type="PROSITE" id="PS00374">
    <property type="entry name" value="MGMT"/>
    <property type="match status" value="1"/>
</dbReference>
<dbReference type="STRING" id="999415.HMPREF9943_01272"/>
<evidence type="ECO:0000256" key="6">
    <source>
        <dbReference type="ARBA" id="ARBA00022763"/>
    </source>
</evidence>
<keyword evidence="4 11" id="KW-0489">Methyltransferase</keyword>
<dbReference type="InterPro" id="IPR008332">
    <property type="entry name" value="MethylG_MeTrfase_N"/>
</dbReference>
<dbReference type="InterPro" id="IPR001497">
    <property type="entry name" value="MethylDNA_cys_MeTrfase_AS"/>
</dbReference>
<evidence type="ECO:0000313" key="11">
    <source>
        <dbReference type="EMBL" id="EMD16346.1"/>
    </source>
</evidence>
<comment type="caution">
    <text evidence="11">The sequence shown here is derived from an EMBL/GenBank/DDBJ whole genome shotgun (WGS) entry which is preliminary data.</text>
</comment>
<proteinExistence type="inferred from homology"/>
<evidence type="ECO:0000256" key="2">
    <source>
        <dbReference type="ARBA" id="ARBA00008711"/>
    </source>
</evidence>
<feature type="domain" description="Methylguanine DNA methyltransferase ribonuclease-like" evidence="10">
    <location>
        <begin position="1"/>
        <end position="64"/>
    </location>
</feature>
<keyword evidence="12" id="KW-1185">Reference proteome</keyword>
<dbReference type="SUPFAM" id="SSF53155">
    <property type="entry name" value="Methylated DNA-protein cysteine methyltransferase domain"/>
    <property type="match status" value="1"/>
</dbReference>
<name>M2Q242_9FIRM</name>
<sequence>MMYAYYRFKDQYFKICYCHDKLISLSLVNDIDDKNILNDFSHHVYSELKEYFYHQRKSFDIPLLLEGTAFQKKVWNALLSIPYGHTVSYQEIASMIGHPQSARAVGGAVHNNPIMIIIPCHRVIGSDGSLTGYAYGLELKKRLLELEAANSIILLS</sequence>
<evidence type="ECO:0000313" key="12">
    <source>
        <dbReference type="Proteomes" id="UP000011758"/>
    </source>
</evidence>
<evidence type="ECO:0000259" key="9">
    <source>
        <dbReference type="Pfam" id="PF01035"/>
    </source>
</evidence>
<dbReference type="BioCyc" id="ECAT999415-HMP:GTTI-1306-MONOMER"/>
<gene>
    <name evidence="11" type="ORF">HMPREF9943_01272</name>
</gene>
<dbReference type="GO" id="GO:0003908">
    <property type="term" value="F:methylated-DNA-[protein]-cysteine S-methyltransferase activity"/>
    <property type="evidence" value="ECO:0007669"/>
    <property type="project" value="UniProtKB-EC"/>
</dbReference>
<dbReference type="CDD" id="cd06445">
    <property type="entry name" value="ATase"/>
    <property type="match status" value="1"/>
</dbReference>
<dbReference type="FunFam" id="1.10.10.10:FF:000214">
    <property type="entry name" value="Methylated-DNA--protein-cysteine methyltransferase"/>
    <property type="match status" value="1"/>
</dbReference>
<dbReference type="PANTHER" id="PTHR10815:SF13">
    <property type="entry name" value="METHYLATED-DNA--PROTEIN-CYSTEINE METHYLTRANSFERASE"/>
    <property type="match status" value="1"/>
</dbReference>
<organism evidence="11 12">
    <name type="scientific">Eggerthia catenaformis OT 569 = DSM 20559</name>
    <dbReference type="NCBI Taxonomy" id="999415"/>
    <lineage>
        <taxon>Bacteria</taxon>
        <taxon>Bacillati</taxon>
        <taxon>Bacillota</taxon>
        <taxon>Erysipelotrichia</taxon>
        <taxon>Erysipelotrichales</taxon>
        <taxon>Coprobacillaceae</taxon>
        <taxon>Eggerthia</taxon>
    </lineage>
</organism>
<reference evidence="11 12" key="1">
    <citation type="submission" date="2013-02" db="EMBL/GenBank/DDBJ databases">
        <title>The Genome Sequence of Lactobacillus catenaformis F0143.</title>
        <authorList>
            <consortium name="The Broad Institute Genome Sequencing Platform"/>
            <person name="Earl A."/>
            <person name="Ward D."/>
            <person name="Feldgarden M."/>
            <person name="Gevers D."/>
            <person name="Izard J."/>
            <person name="Blanton J.M."/>
            <person name="Mathney J."/>
            <person name="Dewhirst F.E."/>
            <person name="Young S.K."/>
            <person name="Zeng Q."/>
            <person name="Gargeya S."/>
            <person name="Fitzgerald M."/>
            <person name="Haas B."/>
            <person name="Abouelleil A."/>
            <person name="Alvarado L."/>
            <person name="Arachchi H.M."/>
            <person name="Berlin A."/>
            <person name="Chapman S.B."/>
            <person name="Gearin G."/>
            <person name="Goldberg J."/>
            <person name="Griggs A."/>
            <person name="Gujja S."/>
            <person name="Hansen M."/>
            <person name="Heiman D."/>
            <person name="Howarth C."/>
            <person name="Larimer J."/>
            <person name="Lui A."/>
            <person name="MacDonald P.J.P."/>
            <person name="McCowen C."/>
            <person name="Montmayeur A."/>
            <person name="Murphy C."/>
            <person name="Neiman D."/>
            <person name="Pearson M."/>
            <person name="Priest M."/>
            <person name="Roberts A."/>
            <person name="Saif S."/>
            <person name="Shea T."/>
            <person name="Sisk P."/>
            <person name="Stolte C."/>
            <person name="Sykes S."/>
            <person name="Wortman J."/>
            <person name="Nusbaum C."/>
            <person name="Birren B."/>
        </authorList>
    </citation>
    <scope>NUCLEOTIDE SEQUENCE [LARGE SCALE GENOMIC DNA]</scope>
    <source>
        <strain evidence="11 12">OT 569</strain>
    </source>
</reference>
<dbReference type="InterPro" id="IPR014048">
    <property type="entry name" value="MethylDNA_cys_MeTrfase_DNA-bd"/>
</dbReference>
<dbReference type="Gene3D" id="1.10.10.10">
    <property type="entry name" value="Winged helix-like DNA-binding domain superfamily/Winged helix DNA-binding domain"/>
    <property type="match status" value="1"/>
</dbReference>
<evidence type="ECO:0000256" key="4">
    <source>
        <dbReference type="ARBA" id="ARBA00022603"/>
    </source>
</evidence>
<evidence type="ECO:0000259" key="10">
    <source>
        <dbReference type="Pfam" id="PF02870"/>
    </source>
</evidence>
<dbReference type="Pfam" id="PF02870">
    <property type="entry name" value="Methyltransf_1N"/>
    <property type="match status" value="1"/>
</dbReference>
<dbReference type="PANTHER" id="PTHR10815">
    <property type="entry name" value="METHYLATED-DNA--PROTEIN-CYSTEINE METHYLTRANSFERASE"/>
    <property type="match status" value="1"/>
</dbReference>
<dbReference type="NCBIfam" id="TIGR00589">
    <property type="entry name" value="ogt"/>
    <property type="match status" value="1"/>
</dbReference>
<dbReference type="Proteomes" id="UP000011758">
    <property type="component" value="Unassembled WGS sequence"/>
</dbReference>
<dbReference type="InterPro" id="IPR036631">
    <property type="entry name" value="MGMT_N_sf"/>
</dbReference>
<dbReference type="AlphaFoldDB" id="M2Q242"/>
<keyword evidence="5 11" id="KW-0808">Transferase</keyword>
<dbReference type="InterPro" id="IPR036388">
    <property type="entry name" value="WH-like_DNA-bd_sf"/>
</dbReference>
<dbReference type="PATRIC" id="fig|999415.3.peg.1290"/>
<feature type="domain" description="Methylated-DNA-[protein]-cysteine S-methyltransferase DNA binding" evidence="9">
    <location>
        <begin position="69"/>
        <end position="148"/>
    </location>
</feature>
<dbReference type="Pfam" id="PF01035">
    <property type="entry name" value="DNA_binding_1"/>
    <property type="match status" value="1"/>
</dbReference>
<dbReference type="InterPro" id="IPR036217">
    <property type="entry name" value="MethylDNA_cys_MeTrfase_DNAb"/>
</dbReference>
<evidence type="ECO:0000256" key="7">
    <source>
        <dbReference type="ARBA" id="ARBA00023204"/>
    </source>
</evidence>
<dbReference type="GO" id="GO:0032259">
    <property type="term" value="P:methylation"/>
    <property type="evidence" value="ECO:0007669"/>
    <property type="project" value="UniProtKB-KW"/>
</dbReference>
<dbReference type="eggNOG" id="COG0350">
    <property type="taxonomic scope" value="Bacteria"/>
</dbReference>
<evidence type="ECO:0000256" key="1">
    <source>
        <dbReference type="ARBA" id="ARBA00001286"/>
    </source>
</evidence>
<evidence type="ECO:0000256" key="8">
    <source>
        <dbReference type="ARBA" id="ARBA00049348"/>
    </source>
</evidence>
<dbReference type="EC" id="2.1.1.63" evidence="3"/>
<protein>
    <recommendedName>
        <fullName evidence="3">methylated-DNA--[protein]-cysteine S-methyltransferase</fullName>
        <ecNumber evidence="3">2.1.1.63</ecNumber>
    </recommendedName>
</protein>
<accession>M2Q242</accession>